<evidence type="ECO:0000256" key="1">
    <source>
        <dbReference type="SAM" id="MobiDB-lite"/>
    </source>
</evidence>
<feature type="chain" id="PRO_5027694773" evidence="2">
    <location>
        <begin position="28"/>
        <end position="288"/>
    </location>
</feature>
<feature type="signal peptide" evidence="2">
    <location>
        <begin position="1"/>
        <end position="27"/>
    </location>
</feature>
<dbReference type="Pfam" id="PF03781">
    <property type="entry name" value="FGE-sulfatase"/>
    <property type="match status" value="1"/>
</dbReference>
<feature type="domain" description="Sulfatase-modifying factor enzyme-like" evidence="3">
    <location>
        <begin position="67"/>
        <end position="280"/>
    </location>
</feature>
<name>A0A7C4LPY3_9PLAN</name>
<dbReference type="EMBL" id="DSVQ01000012">
    <property type="protein sequence ID" value="HGT39051.1"/>
    <property type="molecule type" value="Genomic_DNA"/>
</dbReference>
<dbReference type="PANTHER" id="PTHR23150:SF19">
    <property type="entry name" value="FORMYLGLYCINE-GENERATING ENZYME"/>
    <property type="match status" value="1"/>
</dbReference>
<proteinExistence type="predicted"/>
<dbReference type="PANTHER" id="PTHR23150">
    <property type="entry name" value="SULFATASE MODIFYING FACTOR 1, 2"/>
    <property type="match status" value="1"/>
</dbReference>
<dbReference type="GO" id="GO:0120147">
    <property type="term" value="F:formylglycine-generating oxidase activity"/>
    <property type="evidence" value="ECO:0007669"/>
    <property type="project" value="TreeGrafter"/>
</dbReference>
<accession>A0A7C4LPY3</accession>
<dbReference type="InterPro" id="IPR051043">
    <property type="entry name" value="Sulfatase_Mod_Factor_Kinase"/>
</dbReference>
<gene>
    <name evidence="4" type="ORF">ENS64_07280</name>
</gene>
<organism evidence="4">
    <name type="scientific">Schlesneria paludicola</name>
    <dbReference type="NCBI Taxonomy" id="360056"/>
    <lineage>
        <taxon>Bacteria</taxon>
        <taxon>Pseudomonadati</taxon>
        <taxon>Planctomycetota</taxon>
        <taxon>Planctomycetia</taxon>
        <taxon>Planctomycetales</taxon>
        <taxon>Planctomycetaceae</taxon>
        <taxon>Schlesneria</taxon>
    </lineage>
</organism>
<keyword evidence="2" id="KW-0732">Signal</keyword>
<feature type="region of interest" description="Disordered" evidence="1">
    <location>
        <begin position="222"/>
        <end position="263"/>
    </location>
</feature>
<evidence type="ECO:0000259" key="3">
    <source>
        <dbReference type="Pfam" id="PF03781"/>
    </source>
</evidence>
<dbReference type="SUPFAM" id="SSF56436">
    <property type="entry name" value="C-type lectin-like"/>
    <property type="match status" value="1"/>
</dbReference>
<protein>
    <submittedName>
        <fullName evidence="4">Formylglycine-generating enzyme family protein</fullName>
    </submittedName>
</protein>
<dbReference type="InterPro" id="IPR016187">
    <property type="entry name" value="CTDL_fold"/>
</dbReference>
<sequence length="288" mass="32187">MVFPRKARVWFVLVAACVAGGESASTADEPLDRLLHTFLDEFVELQPGKEPHPAKHIVGDDQGPASEQPRYEVRLEPFAINRYETPQNLYEAVTGRNPSRWKGRRNSVENLSWQEAAEFCRTVTRLLRDRKLIGPREEIRLPTEAEWEYACRAGTTTAYSFGDAVRRDGDPAGKLSILDEYAWYTGNAAGNDPAVGTLKPNPWGLHDVHGYLWEFTTDAWTPNHQGAPADGRARPPQRADQPIVVRGGSWKDPADRLRSSARRPFGQLAKDDAVGFRCVRAPIRQGGS</sequence>
<dbReference type="InterPro" id="IPR005532">
    <property type="entry name" value="SUMF_dom"/>
</dbReference>
<reference evidence="4" key="1">
    <citation type="journal article" date="2020" name="mSystems">
        <title>Genome- and Community-Level Interaction Insights into Carbon Utilization and Element Cycling Functions of Hydrothermarchaeota in Hydrothermal Sediment.</title>
        <authorList>
            <person name="Zhou Z."/>
            <person name="Liu Y."/>
            <person name="Xu W."/>
            <person name="Pan J."/>
            <person name="Luo Z.H."/>
            <person name="Li M."/>
        </authorList>
    </citation>
    <scope>NUCLEOTIDE SEQUENCE [LARGE SCALE GENOMIC DNA]</scope>
    <source>
        <strain evidence="4">SpSt-508</strain>
    </source>
</reference>
<evidence type="ECO:0000256" key="2">
    <source>
        <dbReference type="SAM" id="SignalP"/>
    </source>
</evidence>
<dbReference type="Gene3D" id="3.90.1580.10">
    <property type="entry name" value="paralog of FGE (formylglycine-generating enzyme)"/>
    <property type="match status" value="1"/>
</dbReference>
<evidence type="ECO:0000313" key="4">
    <source>
        <dbReference type="EMBL" id="HGT39051.1"/>
    </source>
</evidence>
<dbReference type="AlphaFoldDB" id="A0A7C4LPY3"/>
<comment type="caution">
    <text evidence="4">The sequence shown here is derived from an EMBL/GenBank/DDBJ whole genome shotgun (WGS) entry which is preliminary data.</text>
</comment>
<dbReference type="InterPro" id="IPR042095">
    <property type="entry name" value="SUMF_sf"/>
</dbReference>